<gene>
    <name evidence="1" type="ORF">PanWU01x14_235260</name>
</gene>
<dbReference type="Pfam" id="PF14223">
    <property type="entry name" value="Retrotran_gag_2"/>
    <property type="match status" value="1"/>
</dbReference>
<protein>
    <recommendedName>
        <fullName evidence="3">Retrovirus-related Pol polyprotein from transposon TNT 1-94</fullName>
    </recommendedName>
</protein>
<dbReference type="EMBL" id="JXTB01000271">
    <property type="protein sequence ID" value="PON48823.1"/>
    <property type="molecule type" value="Genomic_DNA"/>
</dbReference>
<sequence>MGTVSVEPTRRISNLILLKMATTKFEMQQFNVKGDFGIWRQQMRAILIQQKVAQALQGEKNLPSTMSEKEKTQILEMAYSTMILYLSDNVLRKYNKETSAAGLWLKLENLYMTKSLMNRIC</sequence>
<accession>A0A2P5BJ76</accession>
<organism evidence="1 2">
    <name type="scientific">Parasponia andersonii</name>
    <name type="common">Sponia andersonii</name>
    <dbReference type="NCBI Taxonomy" id="3476"/>
    <lineage>
        <taxon>Eukaryota</taxon>
        <taxon>Viridiplantae</taxon>
        <taxon>Streptophyta</taxon>
        <taxon>Embryophyta</taxon>
        <taxon>Tracheophyta</taxon>
        <taxon>Spermatophyta</taxon>
        <taxon>Magnoliopsida</taxon>
        <taxon>eudicotyledons</taxon>
        <taxon>Gunneridae</taxon>
        <taxon>Pentapetalae</taxon>
        <taxon>rosids</taxon>
        <taxon>fabids</taxon>
        <taxon>Rosales</taxon>
        <taxon>Cannabaceae</taxon>
        <taxon>Parasponia</taxon>
    </lineage>
</organism>
<dbReference type="Proteomes" id="UP000237105">
    <property type="component" value="Unassembled WGS sequence"/>
</dbReference>
<keyword evidence="2" id="KW-1185">Reference proteome</keyword>
<dbReference type="AlphaFoldDB" id="A0A2P5BJ76"/>
<proteinExistence type="predicted"/>
<name>A0A2P5BJ76_PARAD</name>
<dbReference type="STRING" id="3476.A0A2P5BJ76"/>
<comment type="caution">
    <text evidence="1">The sequence shown here is derived from an EMBL/GenBank/DDBJ whole genome shotgun (WGS) entry which is preliminary data.</text>
</comment>
<evidence type="ECO:0000313" key="2">
    <source>
        <dbReference type="Proteomes" id="UP000237105"/>
    </source>
</evidence>
<dbReference type="OrthoDB" id="1744659at2759"/>
<evidence type="ECO:0008006" key="3">
    <source>
        <dbReference type="Google" id="ProtNLM"/>
    </source>
</evidence>
<evidence type="ECO:0000313" key="1">
    <source>
        <dbReference type="EMBL" id="PON48823.1"/>
    </source>
</evidence>
<reference evidence="2" key="1">
    <citation type="submission" date="2016-06" db="EMBL/GenBank/DDBJ databases">
        <title>Parallel loss of symbiosis genes in relatives of nitrogen-fixing non-legume Parasponia.</title>
        <authorList>
            <person name="Van Velzen R."/>
            <person name="Holmer R."/>
            <person name="Bu F."/>
            <person name="Rutten L."/>
            <person name="Van Zeijl A."/>
            <person name="Liu W."/>
            <person name="Santuari L."/>
            <person name="Cao Q."/>
            <person name="Sharma T."/>
            <person name="Shen D."/>
            <person name="Roswanjaya Y."/>
            <person name="Wardhani T."/>
            <person name="Kalhor M.S."/>
            <person name="Jansen J."/>
            <person name="Van den Hoogen J."/>
            <person name="Gungor B."/>
            <person name="Hartog M."/>
            <person name="Hontelez J."/>
            <person name="Verver J."/>
            <person name="Yang W.-C."/>
            <person name="Schijlen E."/>
            <person name="Repin R."/>
            <person name="Schilthuizen M."/>
            <person name="Schranz E."/>
            <person name="Heidstra R."/>
            <person name="Miyata K."/>
            <person name="Fedorova E."/>
            <person name="Kohlen W."/>
            <person name="Bisseling T."/>
            <person name="Smit S."/>
            <person name="Geurts R."/>
        </authorList>
    </citation>
    <scope>NUCLEOTIDE SEQUENCE [LARGE SCALE GENOMIC DNA]</scope>
    <source>
        <strain evidence="2">cv. WU1-14</strain>
    </source>
</reference>